<evidence type="ECO:0000313" key="4">
    <source>
        <dbReference type="Proteomes" id="UP000225706"/>
    </source>
</evidence>
<dbReference type="Gene3D" id="1.10.443.10">
    <property type="entry name" value="Intergrase catalytic core"/>
    <property type="match status" value="1"/>
</dbReference>
<dbReference type="PANTHER" id="PTHR35617:SF3">
    <property type="entry name" value="CORE-BINDING (CB) DOMAIN-CONTAINING PROTEIN"/>
    <property type="match status" value="1"/>
</dbReference>
<evidence type="ECO:0000256" key="2">
    <source>
        <dbReference type="SAM" id="MobiDB-lite"/>
    </source>
</evidence>
<sequence>MTEKDENELLQYEDFGSDDQQQDTYALMMNMMSSLSRNMAAMNESLKRIHGADDSEASAMSKKSLHSHESGISTDVNYLLNEGEPSQTSKAEESAGEHDVLDDIAQSLDESEKTAAAVSEKLAKISDKGSLYKFSEDQMKEKSQKYHRSSNCAELITLSKVNEEIWSKLPREARGKGLNLSRLQTTTSKAAYAIVKSTDLLLKLKTKVDREIAKELNNLVVVTTDSLQLLGHASYEISQVRGGEIKPNLHTEDYGDLCSSNIPVTELLFGDELQTLLTHVRAANKIGSTASKSSHSQKRQSNINGRYHGKQFLYRAPPTQGRQNHKTKSYSNYNRTKRAEIQTKKYKNKCPLLRVPMLTMTTEASKVGWGCNLEDTSTGGCWTPSEAENHINYLETKAVLLGLKSFQDKSTGHSLSILIDNTTAVACIGQMGTCNSPLINSIVIEIWKWCTKHNIWLTASHIAGVDNTIADSESRKTRRETEWSLNPSIFNEAVDIIASVTDSLNFLGELYEQNLSYSSINTARSALSTVIFPGGERTFGNHPLVVKLLKGVYSSRPSLPRYKEIWDVAVVLKYLRSLKPLTELTLADLTLKTTMLIALCSGQRCQTIQALNAESMLITDENCIFYIGTLLKTSRPRKHLGRVCLAAFEDNKLCVVSCIKEYICRTKPLRASNAQLLLSYCKPFKHVSTETISLWLKKVLESAGIDTTVYGAHITRSASTSAAKTANVPVEVIMNAAGWTNAGTFRKFRNKPVETPNNFSCFSASCPE</sequence>
<evidence type="ECO:0008006" key="5">
    <source>
        <dbReference type="Google" id="ProtNLM"/>
    </source>
</evidence>
<dbReference type="InterPro" id="IPR011010">
    <property type="entry name" value="DNA_brk_join_enz"/>
</dbReference>
<evidence type="ECO:0000313" key="3">
    <source>
        <dbReference type="EMBL" id="PFX17717.1"/>
    </source>
</evidence>
<dbReference type="PANTHER" id="PTHR35617">
    <property type="entry name" value="PHAGE_INTEGRASE DOMAIN-CONTAINING PROTEIN"/>
    <property type="match status" value="1"/>
</dbReference>
<dbReference type="OrthoDB" id="5987175at2759"/>
<dbReference type="GO" id="GO:0015074">
    <property type="term" value="P:DNA integration"/>
    <property type="evidence" value="ECO:0007669"/>
    <property type="project" value="InterPro"/>
</dbReference>
<name>A0A2B4RN01_STYPI</name>
<dbReference type="AlphaFoldDB" id="A0A2B4RN01"/>
<protein>
    <recommendedName>
        <fullName evidence="5">Tyr recombinase domain-containing protein</fullName>
    </recommendedName>
</protein>
<keyword evidence="1" id="KW-0233">DNA recombination</keyword>
<reference evidence="4" key="1">
    <citation type="journal article" date="2017" name="bioRxiv">
        <title>Comparative analysis of the genomes of Stylophora pistillata and Acropora digitifera provides evidence for extensive differences between species of corals.</title>
        <authorList>
            <person name="Voolstra C.R."/>
            <person name="Li Y."/>
            <person name="Liew Y.J."/>
            <person name="Baumgarten S."/>
            <person name="Zoccola D."/>
            <person name="Flot J.-F."/>
            <person name="Tambutte S."/>
            <person name="Allemand D."/>
            <person name="Aranda M."/>
        </authorList>
    </citation>
    <scope>NUCLEOTIDE SEQUENCE [LARGE SCALE GENOMIC DNA]</scope>
</reference>
<proteinExistence type="predicted"/>
<dbReference type="EMBL" id="LSMT01000453">
    <property type="protein sequence ID" value="PFX17717.1"/>
    <property type="molecule type" value="Genomic_DNA"/>
</dbReference>
<evidence type="ECO:0000256" key="1">
    <source>
        <dbReference type="ARBA" id="ARBA00023172"/>
    </source>
</evidence>
<dbReference type="SUPFAM" id="SSF56349">
    <property type="entry name" value="DNA breaking-rejoining enzymes"/>
    <property type="match status" value="1"/>
</dbReference>
<dbReference type="CDD" id="cd09275">
    <property type="entry name" value="RNase_HI_RT_DIRS1"/>
    <property type="match status" value="1"/>
</dbReference>
<feature type="region of interest" description="Disordered" evidence="2">
    <location>
        <begin position="51"/>
        <end position="70"/>
    </location>
</feature>
<dbReference type="GO" id="GO:0006310">
    <property type="term" value="P:DNA recombination"/>
    <property type="evidence" value="ECO:0007669"/>
    <property type="project" value="UniProtKB-KW"/>
</dbReference>
<comment type="caution">
    <text evidence="3">The sequence shown here is derived from an EMBL/GenBank/DDBJ whole genome shotgun (WGS) entry which is preliminary data.</text>
</comment>
<organism evidence="3 4">
    <name type="scientific">Stylophora pistillata</name>
    <name type="common">Smooth cauliflower coral</name>
    <dbReference type="NCBI Taxonomy" id="50429"/>
    <lineage>
        <taxon>Eukaryota</taxon>
        <taxon>Metazoa</taxon>
        <taxon>Cnidaria</taxon>
        <taxon>Anthozoa</taxon>
        <taxon>Hexacorallia</taxon>
        <taxon>Scleractinia</taxon>
        <taxon>Astrocoeniina</taxon>
        <taxon>Pocilloporidae</taxon>
        <taxon>Stylophora</taxon>
    </lineage>
</organism>
<dbReference type="GO" id="GO:0003677">
    <property type="term" value="F:DNA binding"/>
    <property type="evidence" value="ECO:0007669"/>
    <property type="project" value="InterPro"/>
</dbReference>
<keyword evidence="4" id="KW-1185">Reference proteome</keyword>
<gene>
    <name evidence="3" type="ORF">AWC38_SpisGene17947</name>
</gene>
<dbReference type="STRING" id="50429.A0A2B4RN01"/>
<accession>A0A2B4RN01</accession>
<dbReference type="Proteomes" id="UP000225706">
    <property type="component" value="Unassembled WGS sequence"/>
</dbReference>
<dbReference type="InterPro" id="IPR013762">
    <property type="entry name" value="Integrase-like_cat_sf"/>
</dbReference>